<feature type="transmembrane region" description="Helical" evidence="5">
    <location>
        <begin position="39"/>
        <end position="58"/>
    </location>
</feature>
<evidence type="ECO:0000256" key="5">
    <source>
        <dbReference type="SAM" id="Phobius"/>
    </source>
</evidence>
<keyword evidence="4 5" id="KW-0472">Membrane</keyword>
<evidence type="ECO:0000256" key="4">
    <source>
        <dbReference type="ARBA" id="ARBA00023136"/>
    </source>
</evidence>
<accession>G3IP16</accession>
<evidence type="ECO:0000313" key="7">
    <source>
        <dbReference type="Proteomes" id="UP000001075"/>
    </source>
</evidence>
<dbReference type="EMBL" id="JH008425">
    <property type="protein sequence ID" value="EGW15376.1"/>
    <property type="molecule type" value="Genomic_DNA"/>
</dbReference>
<dbReference type="InParanoid" id="G3IP16"/>
<dbReference type="GO" id="GO:0016020">
    <property type="term" value="C:membrane"/>
    <property type="evidence" value="ECO:0007669"/>
    <property type="project" value="UniProtKB-SubCell"/>
</dbReference>
<evidence type="ECO:0000256" key="1">
    <source>
        <dbReference type="ARBA" id="ARBA00004141"/>
    </source>
</evidence>
<feature type="transmembrane region" description="Helical" evidence="5">
    <location>
        <begin position="6"/>
        <end position="27"/>
    </location>
</feature>
<keyword evidence="3 5" id="KW-1133">Transmembrane helix</keyword>
<dbReference type="Gene3D" id="1.20.1250.20">
    <property type="entry name" value="MFS general substrate transporter like domains"/>
    <property type="match status" value="1"/>
</dbReference>
<evidence type="ECO:0000313" key="6">
    <source>
        <dbReference type="EMBL" id="EGW15376.1"/>
    </source>
</evidence>
<reference evidence="7" key="1">
    <citation type="journal article" date="2011" name="Nat. Biotechnol.">
        <title>The genomic sequence of the Chinese hamster ovary (CHO)-K1 cell line.</title>
        <authorList>
            <person name="Xu X."/>
            <person name="Nagarajan H."/>
            <person name="Lewis N.E."/>
            <person name="Pan S."/>
            <person name="Cai Z."/>
            <person name="Liu X."/>
            <person name="Chen W."/>
            <person name="Xie M."/>
            <person name="Wang W."/>
            <person name="Hammond S."/>
            <person name="Andersen M.R."/>
            <person name="Neff N."/>
            <person name="Passarelli B."/>
            <person name="Koh W."/>
            <person name="Fan H.C."/>
            <person name="Wang J."/>
            <person name="Gui Y."/>
            <person name="Lee K.H."/>
            <person name="Betenbaugh M.J."/>
            <person name="Quake S.R."/>
            <person name="Famili I."/>
            <person name="Palsson B.O."/>
            <person name="Wang J."/>
        </authorList>
    </citation>
    <scope>NUCLEOTIDE SEQUENCE [LARGE SCALE GENOMIC DNA]</scope>
    <source>
        <strain evidence="7">CHO K1 cell line</strain>
    </source>
</reference>
<organism evidence="6 7">
    <name type="scientific">Cricetulus griseus</name>
    <name type="common">Chinese hamster</name>
    <name type="synonym">Cricetulus barabensis griseus</name>
    <dbReference type="NCBI Taxonomy" id="10029"/>
    <lineage>
        <taxon>Eukaryota</taxon>
        <taxon>Metazoa</taxon>
        <taxon>Chordata</taxon>
        <taxon>Craniata</taxon>
        <taxon>Vertebrata</taxon>
        <taxon>Euteleostomi</taxon>
        <taxon>Mammalia</taxon>
        <taxon>Eutheria</taxon>
        <taxon>Euarchontoglires</taxon>
        <taxon>Glires</taxon>
        <taxon>Rodentia</taxon>
        <taxon>Myomorpha</taxon>
        <taxon>Muroidea</taxon>
        <taxon>Cricetidae</taxon>
        <taxon>Cricetinae</taxon>
        <taxon>Cricetulus</taxon>
    </lineage>
</organism>
<name>G3IP16_CRIGR</name>
<proteinExistence type="predicted"/>
<sequence>MDLQKFGLSIYLVQALFGIIDIPAMLVATTTMIYVGRRATVASFLILAGLMVIANMFVPEDLQTLRTVQAALGKGCLASSFICVYLFTGELYPTEIRVKEGLSKRDTEHKSEEISLQQLGASPLKETI</sequence>
<protein>
    <submittedName>
        <fullName evidence="6">Solute carrier family 22 member 20</fullName>
    </submittedName>
</protein>
<evidence type="ECO:0000256" key="3">
    <source>
        <dbReference type="ARBA" id="ARBA00022989"/>
    </source>
</evidence>
<evidence type="ECO:0000256" key="2">
    <source>
        <dbReference type="ARBA" id="ARBA00022692"/>
    </source>
</evidence>
<keyword evidence="2 5" id="KW-0812">Transmembrane</keyword>
<dbReference type="PANTHER" id="PTHR24064">
    <property type="entry name" value="SOLUTE CARRIER FAMILY 22 MEMBER"/>
    <property type="match status" value="1"/>
</dbReference>
<dbReference type="AlphaFoldDB" id="G3IP16"/>
<dbReference type="Proteomes" id="UP000001075">
    <property type="component" value="Unassembled WGS sequence"/>
</dbReference>
<gene>
    <name evidence="6" type="ORF">I79_025717</name>
</gene>
<dbReference type="SUPFAM" id="SSF103473">
    <property type="entry name" value="MFS general substrate transporter"/>
    <property type="match status" value="1"/>
</dbReference>
<dbReference type="InterPro" id="IPR036259">
    <property type="entry name" value="MFS_trans_sf"/>
</dbReference>
<dbReference type="STRING" id="10029.G3IP16"/>
<comment type="subcellular location">
    <subcellularLocation>
        <location evidence="1">Membrane</location>
        <topology evidence="1">Multi-pass membrane protein</topology>
    </subcellularLocation>
</comment>